<protein>
    <recommendedName>
        <fullName evidence="3">Relaxosome protein TraY</fullName>
    </recommendedName>
</protein>
<keyword evidence="7" id="KW-0614">Plasmid</keyword>
<sequence length="67" mass="7351">MTISYKGVTTVVQLDSNANRLLTEAAERSGRSKVAEATIRLRDHLKNFEDIAAEGKRFPVNTSGSND</sequence>
<dbReference type="AlphaFoldDB" id="A0A1Z3MNI3"/>
<geneLocation type="plasmid" evidence="7">
    <name>pAsa9</name>
</geneLocation>
<evidence type="ECO:0000256" key="5">
    <source>
        <dbReference type="ARBA" id="ARBA00022971"/>
    </source>
</evidence>
<evidence type="ECO:0000256" key="6">
    <source>
        <dbReference type="ARBA" id="ARBA00023125"/>
    </source>
</evidence>
<dbReference type="Pfam" id="PF05509">
    <property type="entry name" value="TraY"/>
    <property type="match status" value="1"/>
</dbReference>
<name>A0A1Z3MNI3_AERSS</name>
<keyword evidence="5" id="KW-0184">Conjugation</keyword>
<proteinExistence type="inferred from homology"/>
<dbReference type="InterPro" id="IPR008876">
    <property type="entry name" value="TraY"/>
</dbReference>
<evidence type="ECO:0000256" key="2">
    <source>
        <dbReference type="ARBA" id="ARBA00007183"/>
    </source>
</evidence>
<gene>
    <name evidence="7" type="primary">traY</name>
</gene>
<organism evidence="7">
    <name type="scientific">Aeromonas salmonicida subsp. salmonicida</name>
    <dbReference type="NCBI Taxonomy" id="29491"/>
    <lineage>
        <taxon>Bacteria</taxon>
        <taxon>Pseudomonadati</taxon>
        <taxon>Pseudomonadota</taxon>
        <taxon>Gammaproteobacteria</taxon>
        <taxon>Aeromonadales</taxon>
        <taxon>Aeromonadaceae</taxon>
        <taxon>Aeromonas</taxon>
    </lineage>
</organism>
<evidence type="ECO:0000256" key="1">
    <source>
        <dbReference type="ARBA" id="ARBA00004496"/>
    </source>
</evidence>
<accession>A0A1Z3MNI3</accession>
<dbReference type="GO" id="GO:0003677">
    <property type="term" value="F:DNA binding"/>
    <property type="evidence" value="ECO:0007669"/>
    <property type="project" value="UniProtKB-KW"/>
</dbReference>
<keyword evidence="4" id="KW-0963">Cytoplasm</keyword>
<dbReference type="RefSeq" id="WP_005321793.1">
    <property type="nucleotide sequence ID" value="NZ_CP038104.1"/>
</dbReference>
<keyword evidence="6" id="KW-0238">DNA-binding</keyword>
<reference evidence="7" key="1">
    <citation type="submission" date="2017-01" db="EMBL/GenBank/DDBJ databases">
        <title>Plasmid composition in Aeromonas salmonicida subsp. salmonicida 01-B526 unravels unsuspected type three secretion system loss patterns.</title>
        <authorList>
            <person name="Tanaka K.H."/>
            <person name="Vincent A.T."/>
            <person name="Emond-Rheault J.-G."/>
            <person name="Adamczuk M."/>
            <person name="Frenette M."/>
            <person name="Charette S.J."/>
        </authorList>
    </citation>
    <scope>NUCLEOTIDE SEQUENCE</scope>
    <source>
        <strain evidence="7">01-B526</strain>
        <plasmid evidence="7">pAsa9</plasmid>
    </source>
</reference>
<evidence type="ECO:0000256" key="4">
    <source>
        <dbReference type="ARBA" id="ARBA00022490"/>
    </source>
</evidence>
<dbReference type="GO" id="GO:0005737">
    <property type="term" value="C:cytoplasm"/>
    <property type="evidence" value="ECO:0007669"/>
    <property type="project" value="UniProtKB-SubCell"/>
</dbReference>
<evidence type="ECO:0000256" key="3">
    <source>
        <dbReference type="ARBA" id="ARBA00020541"/>
    </source>
</evidence>
<comment type="similarity">
    <text evidence="2">Belongs to the TraY family.</text>
</comment>
<comment type="subcellular location">
    <subcellularLocation>
        <location evidence="1">Cytoplasm</location>
    </subcellularLocation>
</comment>
<evidence type="ECO:0000313" key="7">
    <source>
        <dbReference type="EMBL" id="ASD49368.1"/>
    </source>
</evidence>
<dbReference type="EMBL" id="KY555070">
    <property type="protein sequence ID" value="ASD49368.1"/>
    <property type="molecule type" value="Genomic_DNA"/>
</dbReference>